<dbReference type="InterPro" id="IPR043141">
    <property type="entry name" value="Ribosomal_uL10-like_sf"/>
</dbReference>
<dbReference type="InterPro" id="IPR001790">
    <property type="entry name" value="Ribosomal_uL10"/>
</dbReference>
<organism evidence="7 8">
    <name type="scientific">Desulfuromonas acetoxidans (strain DSM 684 / 11070)</name>
    <dbReference type="NCBI Taxonomy" id="281689"/>
    <lineage>
        <taxon>Bacteria</taxon>
        <taxon>Pseudomonadati</taxon>
        <taxon>Thermodesulfobacteriota</taxon>
        <taxon>Desulfuromonadia</taxon>
        <taxon>Desulfuromonadales</taxon>
        <taxon>Desulfuromonadaceae</taxon>
        <taxon>Desulfuromonas</taxon>
    </lineage>
</organism>
<dbReference type="Pfam" id="PF00466">
    <property type="entry name" value="Ribosomal_L10"/>
    <property type="match status" value="1"/>
</dbReference>
<evidence type="ECO:0000313" key="8">
    <source>
        <dbReference type="Proteomes" id="UP000005695"/>
    </source>
</evidence>
<gene>
    <name evidence="6" type="primary">rplJ</name>
    <name evidence="7" type="ORF">Dace_0849</name>
</gene>
<comment type="function">
    <text evidence="1 6">Forms part of the ribosomal stalk, playing a central role in the interaction of the ribosome with GTP-bound translation factors.</text>
</comment>
<evidence type="ECO:0000256" key="6">
    <source>
        <dbReference type="HAMAP-Rule" id="MF_00362"/>
    </source>
</evidence>
<dbReference type="GO" id="GO:0015934">
    <property type="term" value="C:large ribosomal subunit"/>
    <property type="evidence" value="ECO:0007669"/>
    <property type="project" value="InterPro"/>
</dbReference>
<dbReference type="GO" id="GO:0003735">
    <property type="term" value="F:structural constituent of ribosome"/>
    <property type="evidence" value="ECO:0007669"/>
    <property type="project" value="InterPro"/>
</dbReference>
<evidence type="ECO:0000313" key="7">
    <source>
        <dbReference type="EMBL" id="EAT14841.1"/>
    </source>
</evidence>
<keyword evidence="3 6" id="KW-0689">Ribosomal protein</keyword>
<dbReference type="InterPro" id="IPR022973">
    <property type="entry name" value="Ribosomal_uL10_bac"/>
</dbReference>
<dbReference type="SUPFAM" id="SSF160369">
    <property type="entry name" value="Ribosomal protein L10-like"/>
    <property type="match status" value="1"/>
</dbReference>
<dbReference type="HAMAP" id="MF_00362">
    <property type="entry name" value="Ribosomal_uL10"/>
    <property type="match status" value="1"/>
</dbReference>
<protein>
    <recommendedName>
        <fullName evidence="5 6">Large ribosomal subunit protein uL10</fullName>
    </recommendedName>
</protein>
<dbReference type="EMBL" id="AAEW02000016">
    <property type="protein sequence ID" value="EAT14841.1"/>
    <property type="molecule type" value="Genomic_DNA"/>
</dbReference>
<dbReference type="InterPro" id="IPR047865">
    <property type="entry name" value="Ribosomal_uL10_bac_type"/>
</dbReference>
<evidence type="ECO:0000256" key="3">
    <source>
        <dbReference type="ARBA" id="ARBA00022980"/>
    </source>
</evidence>
<dbReference type="PROSITE" id="PS01109">
    <property type="entry name" value="RIBOSOMAL_L10"/>
    <property type="match status" value="1"/>
</dbReference>
<evidence type="ECO:0000256" key="2">
    <source>
        <dbReference type="ARBA" id="ARBA00008889"/>
    </source>
</evidence>
<name>Q1JXF1_DESA6</name>
<accession>Q1JXF1</accession>
<dbReference type="CDD" id="cd05797">
    <property type="entry name" value="Ribosomal_L10"/>
    <property type="match status" value="1"/>
</dbReference>
<evidence type="ECO:0000256" key="1">
    <source>
        <dbReference type="ARBA" id="ARBA00002633"/>
    </source>
</evidence>
<sequence>MATDNKVQLVEEFAAKLATAKAAFVADYRGLNVDEVNELRGKLRGAGVEYRVVKNTLLRLAAKGTDFECLGDYLQGPTAIAIAQEDPVAPAKVLAEYAKDSKFFELKTAVLEGKILSEGEVKALAELPSREVLLGKMLGSINAPVSNFVGVLAAVPRSLVQVLGAIRDQKAA</sequence>
<keyword evidence="6" id="KW-0699">rRNA-binding</keyword>
<evidence type="ECO:0000256" key="4">
    <source>
        <dbReference type="ARBA" id="ARBA00023274"/>
    </source>
</evidence>
<evidence type="ECO:0000256" key="5">
    <source>
        <dbReference type="ARBA" id="ARBA00035202"/>
    </source>
</evidence>
<dbReference type="GO" id="GO:0006412">
    <property type="term" value="P:translation"/>
    <property type="evidence" value="ECO:0007669"/>
    <property type="project" value="UniProtKB-UniRule"/>
</dbReference>
<keyword evidence="4 6" id="KW-0687">Ribonucleoprotein</keyword>
<dbReference type="InterPro" id="IPR002363">
    <property type="entry name" value="Ribosomal_uL10_CS_bac"/>
</dbReference>
<dbReference type="Proteomes" id="UP000005695">
    <property type="component" value="Unassembled WGS sequence"/>
</dbReference>
<dbReference type="GO" id="GO:0070180">
    <property type="term" value="F:large ribosomal subunit rRNA binding"/>
    <property type="evidence" value="ECO:0007669"/>
    <property type="project" value="UniProtKB-UniRule"/>
</dbReference>
<dbReference type="PANTHER" id="PTHR11560">
    <property type="entry name" value="39S RIBOSOMAL PROTEIN L10, MITOCHONDRIAL"/>
    <property type="match status" value="1"/>
</dbReference>
<keyword evidence="8" id="KW-1185">Reference proteome</keyword>
<proteinExistence type="inferred from homology"/>
<dbReference type="Gene3D" id="6.10.250.290">
    <property type="match status" value="1"/>
</dbReference>
<dbReference type="AlphaFoldDB" id="Q1JXF1"/>
<dbReference type="Gene3D" id="3.30.70.1730">
    <property type="match status" value="1"/>
</dbReference>
<reference evidence="7" key="1">
    <citation type="submission" date="2006-05" db="EMBL/GenBank/DDBJ databases">
        <title>Annotation of the draft genome assembly of Desulfuromonas acetoxidans DSM 684.</title>
        <authorList>
            <consortium name="US DOE Joint Genome Institute (JGI-ORNL)"/>
            <person name="Larimer F."/>
            <person name="Land M."/>
            <person name="Hauser L."/>
        </authorList>
    </citation>
    <scope>NUCLEOTIDE SEQUENCE [LARGE SCALE GENOMIC DNA]</scope>
    <source>
        <strain evidence="7">DSM 684</strain>
    </source>
</reference>
<comment type="caution">
    <text evidence="7">The sequence shown here is derived from an EMBL/GenBank/DDBJ whole genome shotgun (WGS) entry which is preliminary data.</text>
</comment>
<keyword evidence="6" id="KW-0694">RNA-binding</keyword>
<comment type="similarity">
    <text evidence="2 6">Belongs to the universal ribosomal protein uL10 family.</text>
</comment>
<dbReference type="RefSeq" id="WP_006001910.1">
    <property type="nucleotide sequence ID" value="NZ_AAEW02000016.1"/>
</dbReference>
<dbReference type="NCBIfam" id="NF000955">
    <property type="entry name" value="PRK00099.1-1"/>
    <property type="match status" value="1"/>
</dbReference>
<dbReference type="OrthoDB" id="3186107at2"/>
<reference evidence="7" key="2">
    <citation type="submission" date="2006-05" db="EMBL/GenBank/DDBJ databases">
        <title>Sequencing of the draft genome and assembly of Desulfuromonas acetoxidans DSM 684.</title>
        <authorList>
            <consortium name="US DOE Joint Genome Institute (JGI-PGF)"/>
            <person name="Copeland A."/>
            <person name="Lucas S."/>
            <person name="Lapidus A."/>
            <person name="Barry K."/>
            <person name="Detter J.C."/>
            <person name="Glavina del Rio T."/>
            <person name="Hammon N."/>
            <person name="Israni S."/>
            <person name="Dalin E."/>
            <person name="Tice H."/>
            <person name="Bruce D."/>
            <person name="Pitluck S."/>
            <person name="Richardson P."/>
        </authorList>
    </citation>
    <scope>NUCLEOTIDE SEQUENCE [LARGE SCALE GENOMIC DNA]</scope>
    <source>
        <strain evidence="7">DSM 684</strain>
    </source>
</reference>
<comment type="subunit">
    <text evidence="6">Part of the ribosomal stalk of the 50S ribosomal subunit. The N-terminus interacts with L11 and the large rRNA to form the base of the stalk. The C-terminus forms an elongated spine to which L12 dimers bind in a sequential fashion forming a multimeric L10(L12)X complex.</text>
</comment>